<dbReference type="EMBL" id="AP009333">
    <property type="protein sequence ID" value="BAK60921.1"/>
    <property type="molecule type" value="Genomic_DNA"/>
</dbReference>
<dbReference type="HOGENOM" id="CLU_2752735_0_0_9"/>
<dbReference type="PATRIC" id="fig|420890.5.peg.1438"/>
<dbReference type="KEGG" id="lgv:LCGL_1461"/>
<dbReference type="STRING" id="420890.LCGL_1461"/>
<dbReference type="RefSeq" id="WP_014025174.1">
    <property type="nucleotide sequence ID" value="NC_017490.1"/>
</dbReference>
<protein>
    <submittedName>
        <fullName evidence="2">Transcription regulator</fullName>
    </submittedName>
</protein>
<keyword evidence="3" id="KW-1185">Reference proteome</keyword>
<evidence type="ECO:0000313" key="2">
    <source>
        <dbReference type="EMBL" id="BAK60921.1"/>
    </source>
</evidence>
<reference evidence="2 3" key="1">
    <citation type="journal article" date="2011" name="PLoS ONE">
        <title>Complete genome sequence and comparative analysis of the fish pathogen Lactococcus garvieae.</title>
        <authorList>
            <person name="Morita H."/>
            <person name="Toh H."/>
            <person name="Oshima K."/>
            <person name="Yoshizaki M."/>
            <person name="Kawanishi M."/>
            <person name="Nakaya K."/>
            <person name="Suzuki T."/>
            <person name="Miyauchi E."/>
            <person name="Ishii Y."/>
            <person name="Tanabe S."/>
            <person name="Murakami M."/>
            <person name="Hattori M."/>
        </authorList>
    </citation>
    <scope>NUCLEOTIDE SEQUENCE [LARGE SCALE GENOMIC DNA]</scope>
    <source>
        <strain evidence="2 3">Lg2</strain>
    </source>
</reference>
<accession>F9VF20</accession>
<keyword evidence="1" id="KW-0175">Coiled coil</keyword>
<gene>
    <name evidence="2" type="ordered locus">LCGL_1461</name>
</gene>
<dbReference type="AlphaFoldDB" id="F9VF20"/>
<evidence type="ECO:0000256" key="1">
    <source>
        <dbReference type="SAM" id="Coils"/>
    </source>
</evidence>
<sequence>MNEHLVFMKEHKKQLEEKIKTLETNLKFVRWKNGITEKLPRQGRKVDTFSPETTPVAPQIKQTFYDCSDI</sequence>
<evidence type="ECO:0000313" key="3">
    <source>
        <dbReference type="Proteomes" id="UP000008520"/>
    </source>
</evidence>
<dbReference type="Proteomes" id="UP000008520">
    <property type="component" value="Chromosome"/>
</dbReference>
<organism evidence="2 3">
    <name type="scientific">Lactococcus garvieae (strain Lg2)</name>
    <name type="common">Enterococcus seriolicida</name>
    <dbReference type="NCBI Taxonomy" id="420890"/>
    <lineage>
        <taxon>Bacteria</taxon>
        <taxon>Bacillati</taxon>
        <taxon>Bacillota</taxon>
        <taxon>Bacilli</taxon>
        <taxon>Lactobacillales</taxon>
        <taxon>Streptococcaceae</taxon>
        <taxon>Lactococcus</taxon>
    </lineage>
</organism>
<proteinExistence type="predicted"/>
<feature type="coiled-coil region" evidence="1">
    <location>
        <begin position="5"/>
        <end position="32"/>
    </location>
</feature>
<name>F9VF20_LACGL</name>